<name>U4LHJ2_PYROM</name>
<dbReference type="PROSITE" id="PS50089">
    <property type="entry name" value="ZF_RING_2"/>
    <property type="match status" value="1"/>
</dbReference>
<evidence type="ECO:0000256" key="4">
    <source>
        <dbReference type="PROSITE-ProRule" id="PRU00175"/>
    </source>
</evidence>
<feature type="compositionally biased region" description="Acidic residues" evidence="5">
    <location>
        <begin position="286"/>
        <end position="298"/>
    </location>
</feature>
<dbReference type="InterPro" id="IPR001841">
    <property type="entry name" value="Znf_RING"/>
</dbReference>
<feature type="compositionally biased region" description="Low complexity" evidence="5">
    <location>
        <begin position="209"/>
        <end position="221"/>
    </location>
</feature>
<keyword evidence="1" id="KW-0479">Metal-binding</keyword>
<dbReference type="EMBL" id="HF935626">
    <property type="protein sequence ID" value="CCX11536.1"/>
    <property type="molecule type" value="Genomic_DNA"/>
</dbReference>
<feature type="compositionally biased region" description="Basic and acidic residues" evidence="5">
    <location>
        <begin position="540"/>
        <end position="551"/>
    </location>
</feature>
<evidence type="ECO:0000313" key="7">
    <source>
        <dbReference type="EMBL" id="CCX11536.1"/>
    </source>
</evidence>
<evidence type="ECO:0000259" key="6">
    <source>
        <dbReference type="PROSITE" id="PS50089"/>
    </source>
</evidence>
<dbReference type="InterPro" id="IPR049627">
    <property type="entry name" value="SLX8"/>
</dbReference>
<dbReference type="Pfam" id="PF13920">
    <property type="entry name" value="zf-C3HC4_3"/>
    <property type="match status" value="1"/>
</dbReference>
<feature type="compositionally biased region" description="Low complexity" evidence="5">
    <location>
        <begin position="441"/>
        <end position="455"/>
    </location>
</feature>
<dbReference type="InterPro" id="IPR013083">
    <property type="entry name" value="Znf_RING/FYVE/PHD"/>
</dbReference>
<sequence>MNNSSNSPYKLPGSWNTNAANTSNATNSSNRTGTGLENSGNVGNPESLGNSIHPGHQGRRTSSNDNANVANSTINTGNSSTPTNWYDPSLLRFRQSHDHFSNDIIPRVTGPPPATQRRLPPQSASLEFLAGRDAARDARIQDLLNSDNNNPSNSRNIARFYQESVEAAVDAAAAAASIASVRLAPLLGSGQGRQSERAAGAGAGDTNRAATGAGQAAPTPTNRGGTGHNPPSPPPQQQRVSGLLGGSGGGGARDLYNGAPAMVWNEDLFDRPRHGGRGRGYRNFESEEEDFESEEEEAEGRSPVVRGWDYGSGGEEEYGSGGEEEYEGEEDEEEEEGGYENMVGREADESRRTGSHGWDEPLDLVGPIMNHIVEIEGYQLPQPQTPVQLLGGEGGSGLVWNGAAGNGDGNRNNNWNNPVRQDNWNLPLPHRSGGTMATTINHNQNHNPNQNQQNQAPRSINPLSNIVDLTCSPPPRQHQSHSTPNHANQSRSAPNDSAEQHSAKRRKTSGQGGAVPISEIITLDIDDSTGEAEESEQEEQQEKKPPVIEEEKPKKLAGLACIICMEDEPVDLSVTPCGHMFCNSCLYNAIKTTLAAPHKVHGKCPVCRGKVAIKDIIILEVKERQEKGKQRAD</sequence>
<dbReference type="PANTHER" id="PTHR47094:SF1">
    <property type="entry name" value="RING-TYPE E3 UBIQUITIN TRANSFERASE"/>
    <property type="match status" value="1"/>
</dbReference>
<keyword evidence="2 4" id="KW-0863">Zinc-finger</keyword>
<dbReference type="SUPFAM" id="SSF57850">
    <property type="entry name" value="RING/U-box"/>
    <property type="match status" value="1"/>
</dbReference>
<reference evidence="7 8" key="1">
    <citation type="journal article" date="2013" name="PLoS Genet.">
        <title>The genome and development-dependent transcriptomes of Pyronema confluens: a window into fungal evolution.</title>
        <authorList>
            <person name="Traeger S."/>
            <person name="Altegoer F."/>
            <person name="Freitag M."/>
            <person name="Gabaldon T."/>
            <person name="Kempken F."/>
            <person name="Kumar A."/>
            <person name="Marcet-Houben M."/>
            <person name="Poggeler S."/>
            <person name="Stajich J.E."/>
            <person name="Nowrousian M."/>
        </authorList>
    </citation>
    <scope>NUCLEOTIDE SEQUENCE [LARGE SCALE GENOMIC DNA]</scope>
    <source>
        <strain evidence="8">CBS 100304</strain>
        <tissue evidence="7">Vegetative mycelium</tissue>
    </source>
</reference>
<dbReference type="eggNOG" id="KOG0317">
    <property type="taxonomic scope" value="Eukaryota"/>
</dbReference>
<dbReference type="OrthoDB" id="6270329at2759"/>
<feature type="compositionally biased region" description="Polar residues" evidence="5">
    <location>
        <begin position="60"/>
        <end position="86"/>
    </location>
</feature>
<dbReference type="GO" id="GO:0032183">
    <property type="term" value="F:SUMO binding"/>
    <property type="evidence" value="ECO:0007669"/>
    <property type="project" value="TreeGrafter"/>
</dbReference>
<keyword evidence="3" id="KW-0862">Zinc</keyword>
<feature type="compositionally biased region" description="Low complexity" evidence="5">
    <location>
        <begin position="16"/>
        <end position="30"/>
    </location>
</feature>
<dbReference type="SMART" id="SM00184">
    <property type="entry name" value="RING"/>
    <property type="match status" value="1"/>
</dbReference>
<dbReference type="STRING" id="1076935.U4LHJ2"/>
<accession>U4LHJ2</accession>
<dbReference type="GO" id="GO:0061630">
    <property type="term" value="F:ubiquitin protein ligase activity"/>
    <property type="evidence" value="ECO:0007669"/>
    <property type="project" value="InterPro"/>
</dbReference>
<dbReference type="GO" id="GO:0140082">
    <property type="term" value="F:SUMO-ubiquitin ligase activity"/>
    <property type="evidence" value="ECO:0007669"/>
    <property type="project" value="TreeGrafter"/>
</dbReference>
<feature type="compositionally biased region" description="Polar residues" evidence="5">
    <location>
        <begin position="480"/>
        <end position="497"/>
    </location>
</feature>
<evidence type="ECO:0000256" key="5">
    <source>
        <dbReference type="SAM" id="MobiDB-lite"/>
    </source>
</evidence>
<protein>
    <submittedName>
        <fullName evidence="7">Similar to E3 ubiquitin-protein ligase complex slx8-rfp subunit slx8 acc. no. P87176</fullName>
    </submittedName>
</protein>
<dbReference type="GO" id="GO:0006511">
    <property type="term" value="P:ubiquitin-dependent protein catabolic process"/>
    <property type="evidence" value="ECO:0007669"/>
    <property type="project" value="TreeGrafter"/>
</dbReference>
<proteinExistence type="predicted"/>
<feature type="compositionally biased region" description="Acidic residues" evidence="5">
    <location>
        <begin position="524"/>
        <end position="539"/>
    </location>
</feature>
<dbReference type="Gene3D" id="3.30.40.10">
    <property type="entry name" value="Zinc/RING finger domain, C3HC4 (zinc finger)"/>
    <property type="match status" value="1"/>
</dbReference>
<feature type="compositionally biased region" description="Acidic residues" evidence="5">
    <location>
        <begin position="314"/>
        <end position="338"/>
    </location>
</feature>
<feature type="region of interest" description="Disordered" evidence="5">
    <location>
        <begin position="1"/>
        <end position="87"/>
    </location>
</feature>
<organism evidence="7 8">
    <name type="scientific">Pyronema omphalodes (strain CBS 100304)</name>
    <name type="common">Pyronema confluens</name>
    <dbReference type="NCBI Taxonomy" id="1076935"/>
    <lineage>
        <taxon>Eukaryota</taxon>
        <taxon>Fungi</taxon>
        <taxon>Dikarya</taxon>
        <taxon>Ascomycota</taxon>
        <taxon>Pezizomycotina</taxon>
        <taxon>Pezizomycetes</taxon>
        <taxon>Pezizales</taxon>
        <taxon>Pyronemataceae</taxon>
        <taxon>Pyronema</taxon>
    </lineage>
</organism>
<feature type="region of interest" description="Disordered" evidence="5">
    <location>
        <begin position="191"/>
        <end position="254"/>
    </location>
</feature>
<gene>
    <name evidence="7" type="ORF">PCON_11130</name>
</gene>
<feature type="region of interest" description="Disordered" evidence="5">
    <location>
        <begin position="401"/>
        <end position="551"/>
    </location>
</feature>
<evidence type="ECO:0000313" key="8">
    <source>
        <dbReference type="Proteomes" id="UP000018144"/>
    </source>
</evidence>
<dbReference type="PANTHER" id="PTHR47094">
    <property type="entry name" value="ELFLESS, ISOFORM B"/>
    <property type="match status" value="1"/>
</dbReference>
<feature type="region of interest" description="Disordered" evidence="5">
    <location>
        <begin position="269"/>
        <end position="341"/>
    </location>
</feature>
<evidence type="ECO:0000256" key="2">
    <source>
        <dbReference type="ARBA" id="ARBA00022771"/>
    </source>
</evidence>
<feature type="compositionally biased region" description="Low complexity" evidence="5">
    <location>
        <begin position="401"/>
        <end position="425"/>
    </location>
</feature>
<feature type="domain" description="RING-type" evidence="6">
    <location>
        <begin position="561"/>
        <end position="608"/>
    </location>
</feature>
<dbReference type="Proteomes" id="UP000018144">
    <property type="component" value="Unassembled WGS sequence"/>
</dbReference>
<feature type="compositionally biased region" description="Polar residues" evidence="5">
    <location>
        <begin position="31"/>
        <end position="50"/>
    </location>
</feature>
<dbReference type="InterPro" id="IPR017907">
    <property type="entry name" value="Znf_RING_CS"/>
</dbReference>
<evidence type="ECO:0000256" key="3">
    <source>
        <dbReference type="ARBA" id="ARBA00022833"/>
    </source>
</evidence>
<dbReference type="GO" id="GO:0008270">
    <property type="term" value="F:zinc ion binding"/>
    <property type="evidence" value="ECO:0007669"/>
    <property type="project" value="UniProtKB-KW"/>
</dbReference>
<dbReference type="AlphaFoldDB" id="U4LHJ2"/>
<dbReference type="GO" id="GO:0033768">
    <property type="term" value="C:SUMO-targeted ubiquitin ligase complex"/>
    <property type="evidence" value="ECO:0007669"/>
    <property type="project" value="TreeGrafter"/>
</dbReference>
<feature type="compositionally biased region" description="Gly residues" evidence="5">
    <location>
        <begin position="243"/>
        <end position="252"/>
    </location>
</feature>
<keyword evidence="8" id="KW-1185">Reference proteome</keyword>
<dbReference type="PROSITE" id="PS00518">
    <property type="entry name" value="ZF_RING_1"/>
    <property type="match status" value="1"/>
</dbReference>
<evidence type="ECO:0000256" key="1">
    <source>
        <dbReference type="ARBA" id="ARBA00022723"/>
    </source>
</evidence>